<evidence type="ECO:0000256" key="1">
    <source>
        <dbReference type="SAM" id="MobiDB-lite"/>
    </source>
</evidence>
<feature type="compositionally biased region" description="Basic and acidic residues" evidence="1">
    <location>
        <begin position="283"/>
        <end position="294"/>
    </location>
</feature>
<evidence type="ECO:0000313" key="3">
    <source>
        <dbReference type="Proteomes" id="UP001147695"/>
    </source>
</evidence>
<reference evidence="2" key="2">
    <citation type="journal article" date="2023" name="IMA Fungus">
        <title>Comparative genomic study of the Penicillium genus elucidates a diverse pangenome and 15 lateral gene transfer events.</title>
        <authorList>
            <person name="Petersen C."/>
            <person name="Sorensen T."/>
            <person name="Nielsen M.R."/>
            <person name="Sondergaard T.E."/>
            <person name="Sorensen J.L."/>
            <person name="Fitzpatrick D.A."/>
            <person name="Frisvad J.C."/>
            <person name="Nielsen K.L."/>
        </authorList>
    </citation>
    <scope>NUCLEOTIDE SEQUENCE</scope>
    <source>
        <strain evidence="2">IBT 35673</strain>
    </source>
</reference>
<dbReference type="Proteomes" id="UP001147695">
    <property type="component" value="Unassembled WGS sequence"/>
</dbReference>
<feature type="compositionally biased region" description="Basic and acidic residues" evidence="1">
    <location>
        <begin position="418"/>
        <end position="429"/>
    </location>
</feature>
<accession>A0A9W9QUB8</accession>
<feature type="compositionally biased region" description="Basic residues" evidence="1">
    <location>
        <begin position="236"/>
        <end position="250"/>
    </location>
</feature>
<dbReference type="AlphaFoldDB" id="A0A9W9QUB8"/>
<feature type="compositionally biased region" description="Acidic residues" evidence="1">
    <location>
        <begin position="408"/>
        <end position="417"/>
    </location>
</feature>
<gene>
    <name evidence="2" type="ORF">N7452_003830</name>
</gene>
<evidence type="ECO:0000313" key="2">
    <source>
        <dbReference type="EMBL" id="KAJ5345826.1"/>
    </source>
</evidence>
<dbReference type="EMBL" id="JAPZBQ010000002">
    <property type="protein sequence ID" value="KAJ5345826.1"/>
    <property type="molecule type" value="Genomic_DNA"/>
</dbReference>
<protein>
    <submittedName>
        <fullName evidence="2">Uncharacterized protein</fullName>
    </submittedName>
</protein>
<reference evidence="2" key="1">
    <citation type="submission" date="2022-12" db="EMBL/GenBank/DDBJ databases">
        <authorList>
            <person name="Petersen C."/>
        </authorList>
    </citation>
    <scope>NUCLEOTIDE SEQUENCE</scope>
    <source>
        <strain evidence="2">IBT 35673</strain>
    </source>
</reference>
<feature type="compositionally biased region" description="Polar residues" evidence="1">
    <location>
        <begin position="260"/>
        <end position="270"/>
    </location>
</feature>
<feature type="region of interest" description="Disordered" evidence="1">
    <location>
        <begin position="402"/>
        <end position="449"/>
    </location>
</feature>
<name>A0A9W9QUB8_PENBR</name>
<comment type="caution">
    <text evidence="2">The sequence shown here is derived from an EMBL/GenBank/DDBJ whole genome shotgun (WGS) entry which is preliminary data.</text>
</comment>
<sequence length="449" mass="51830">MGKDSERKSSTKDLRQLIFPSNSPQWVDELRKEDLKKLTEIFHLGKPNDKTEDKIRRFISDLPKGMRRERLSRKNNELCDAHQGLNAEFMYDLHHLVHREVCHHLLRYEAYPELQKPIDAVIIKRLQAMRGMWTKYDRREAEYETAWKFESSRCQGCMIGRVATDRDALRNLRIAILARTQTRKKHISRRLMSFVDGCIDRFPNDMAEIYDTSSHFAFIMKATRKACTKTMEAQHGRRRRRPKVRHHRDPRNHGDDEPTSHWSESDTNSGKGKRAVQGQAPRSIHEPHPADRYVIEPLRPRPKSRTDTDEGHSGGQTGSKSSLHPSDSPHLRKFVLNGQARASAGSSEVEKLTKLVADQIESFQDSYYPPAGASWKKSSVPSEAVDAVDEMTDMYRNMAMNPYRDYQSDDSDAEYESCEEKEGPNHPHAPENLAAAMDTWSMLCNKEKD</sequence>
<proteinExistence type="predicted"/>
<feature type="region of interest" description="Disordered" evidence="1">
    <location>
        <begin position="228"/>
        <end position="330"/>
    </location>
</feature>
<organism evidence="2 3">
    <name type="scientific">Penicillium brevicompactum</name>
    <dbReference type="NCBI Taxonomy" id="5074"/>
    <lineage>
        <taxon>Eukaryota</taxon>
        <taxon>Fungi</taxon>
        <taxon>Dikarya</taxon>
        <taxon>Ascomycota</taxon>
        <taxon>Pezizomycotina</taxon>
        <taxon>Eurotiomycetes</taxon>
        <taxon>Eurotiomycetidae</taxon>
        <taxon>Eurotiales</taxon>
        <taxon>Aspergillaceae</taxon>
        <taxon>Penicillium</taxon>
    </lineage>
</organism>